<dbReference type="AlphaFoldDB" id="A0A7E4ZR09"/>
<reference evidence="2" key="2">
    <citation type="submission" date="2020-10" db="UniProtKB">
        <authorList>
            <consortium name="WormBaseParasite"/>
        </authorList>
    </citation>
    <scope>IDENTIFICATION</scope>
</reference>
<proteinExistence type="predicted"/>
<reference evidence="1" key="1">
    <citation type="journal article" date="2013" name="Genetics">
        <title>The draft genome and transcriptome of Panagrellus redivivus are shaped by the harsh demands of a free-living lifestyle.</title>
        <authorList>
            <person name="Srinivasan J."/>
            <person name="Dillman A.R."/>
            <person name="Macchietto M.G."/>
            <person name="Heikkinen L."/>
            <person name="Lakso M."/>
            <person name="Fracchia K.M."/>
            <person name="Antoshechkin I."/>
            <person name="Mortazavi A."/>
            <person name="Wong G."/>
            <person name="Sternberg P.W."/>
        </authorList>
    </citation>
    <scope>NUCLEOTIDE SEQUENCE [LARGE SCALE GENOMIC DNA]</scope>
    <source>
        <strain evidence="1">MT8872</strain>
    </source>
</reference>
<accession>A0A7E4ZR09</accession>
<sequence length="81" mass="8879">MQLAAAEGDARAHTCKKQLEQRPKASLTATNLRTVAVRRGHFDRCILLYIVPQTWMSAALRSLAAFDGLPNSLHSSATTRS</sequence>
<organism evidence="1 2">
    <name type="scientific">Panagrellus redivivus</name>
    <name type="common">Microworm</name>
    <dbReference type="NCBI Taxonomy" id="6233"/>
    <lineage>
        <taxon>Eukaryota</taxon>
        <taxon>Metazoa</taxon>
        <taxon>Ecdysozoa</taxon>
        <taxon>Nematoda</taxon>
        <taxon>Chromadorea</taxon>
        <taxon>Rhabditida</taxon>
        <taxon>Tylenchina</taxon>
        <taxon>Panagrolaimomorpha</taxon>
        <taxon>Panagrolaimoidea</taxon>
        <taxon>Panagrolaimidae</taxon>
        <taxon>Panagrellus</taxon>
    </lineage>
</organism>
<protein>
    <submittedName>
        <fullName evidence="2">Uncharacterized protein</fullName>
    </submittedName>
</protein>
<dbReference type="Proteomes" id="UP000492821">
    <property type="component" value="Unassembled WGS sequence"/>
</dbReference>
<dbReference type="WBParaSite" id="Pan_g12288.t1">
    <property type="protein sequence ID" value="Pan_g12288.t1"/>
    <property type="gene ID" value="Pan_g12288"/>
</dbReference>
<keyword evidence="1" id="KW-1185">Reference proteome</keyword>
<name>A0A7E4ZR09_PANRE</name>
<evidence type="ECO:0000313" key="1">
    <source>
        <dbReference type="Proteomes" id="UP000492821"/>
    </source>
</evidence>
<evidence type="ECO:0000313" key="2">
    <source>
        <dbReference type="WBParaSite" id="Pan_g12288.t1"/>
    </source>
</evidence>